<protein>
    <submittedName>
        <fullName evidence="1">Uncharacterized protein</fullName>
    </submittedName>
</protein>
<name>X0SZW2_9ZZZZ</name>
<gene>
    <name evidence="1" type="ORF">S01H1_30786</name>
</gene>
<proteinExistence type="predicted"/>
<dbReference type="AlphaFoldDB" id="X0SZW2"/>
<accession>X0SZW2</accession>
<sequence length="80" mass="8561">MHIRKNITIKLINGAQQAIRPTTGPTNTGVMPANANKEIANTGIMPANEEIAAILSIATNVPSTLVTFIPNQRQQAEIKV</sequence>
<organism evidence="1">
    <name type="scientific">marine sediment metagenome</name>
    <dbReference type="NCBI Taxonomy" id="412755"/>
    <lineage>
        <taxon>unclassified sequences</taxon>
        <taxon>metagenomes</taxon>
        <taxon>ecological metagenomes</taxon>
    </lineage>
</organism>
<dbReference type="EMBL" id="BARS01018966">
    <property type="protein sequence ID" value="GAF86484.1"/>
    <property type="molecule type" value="Genomic_DNA"/>
</dbReference>
<evidence type="ECO:0000313" key="1">
    <source>
        <dbReference type="EMBL" id="GAF86484.1"/>
    </source>
</evidence>
<reference evidence="1" key="1">
    <citation type="journal article" date="2014" name="Front. Microbiol.">
        <title>High frequency of phylogenetically diverse reductive dehalogenase-homologous genes in deep subseafloor sedimentary metagenomes.</title>
        <authorList>
            <person name="Kawai M."/>
            <person name="Futagami T."/>
            <person name="Toyoda A."/>
            <person name="Takaki Y."/>
            <person name="Nishi S."/>
            <person name="Hori S."/>
            <person name="Arai W."/>
            <person name="Tsubouchi T."/>
            <person name="Morono Y."/>
            <person name="Uchiyama I."/>
            <person name="Ito T."/>
            <person name="Fujiyama A."/>
            <person name="Inagaki F."/>
            <person name="Takami H."/>
        </authorList>
    </citation>
    <scope>NUCLEOTIDE SEQUENCE</scope>
    <source>
        <strain evidence="1">Expedition CK06-06</strain>
    </source>
</reference>
<comment type="caution">
    <text evidence="1">The sequence shown here is derived from an EMBL/GenBank/DDBJ whole genome shotgun (WGS) entry which is preliminary data.</text>
</comment>